<comment type="caution">
    <text evidence="2">The sequence shown here is derived from an EMBL/GenBank/DDBJ whole genome shotgun (WGS) entry which is preliminary data.</text>
</comment>
<proteinExistence type="predicted"/>
<name>A0A8J8TQJ1_9EURY</name>
<feature type="domain" description="Formyl transferase N-terminal" evidence="1">
    <location>
        <begin position="143"/>
        <end position="241"/>
    </location>
</feature>
<dbReference type="InterPro" id="IPR002376">
    <property type="entry name" value="Formyl_transf_N"/>
</dbReference>
<dbReference type="OrthoDB" id="168093at2157"/>
<dbReference type="EMBL" id="PHNJ01000004">
    <property type="protein sequence ID" value="TYL38946.1"/>
    <property type="molecule type" value="Genomic_DNA"/>
</dbReference>
<dbReference type="AlphaFoldDB" id="A0A8J8TQJ1"/>
<sequence length="287" mass="31918">MTESERVSVGVLAEPYLREWQVRSLERARDGAGADISLVVVNDPSNAAVDPETVASAANDGPGFGLDTLELLWLTLARERAWTLVVAERELARRFGAEHPLSERRAVSDADCLADAERRRVTPTTEGSWNELPEETVREIGDRCDVVVRYGFGLIRGDVLEAPTEGVLSFHPADVRRYRGLGAPMAYLDGRRTVGVTLQRLTEAIDGGEIVAEATVDVDDCETLWDVYDRLHERQIELLAEGIENLRDPTIEPTVPEALGPYYSMDRRRQPGFAVRTLLRNLHGRLS</sequence>
<gene>
    <name evidence="2" type="ORF">CV102_10610</name>
</gene>
<evidence type="ECO:0000313" key="3">
    <source>
        <dbReference type="Proteomes" id="UP000766904"/>
    </source>
</evidence>
<dbReference type="RefSeq" id="WP_148857949.1">
    <property type="nucleotide sequence ID" value="NZ_PHNJ01000004.1"/>
</dbReference>
<dbReference type="InterPro" id="IPR036477">
    <property type="entry name" value="Formyl_transf_N_sf"/>
</dbReference>
<dbReference type="SUPFAM" id="SSF53328">
    <property type="entry name" value="Formyltransferase"/>
    <property type="match status" value="1"/>
</dbReference>
<dbReference type="Proteomes" id="UP000766904">
    <property type="component" value="Unassembled WGS sequence"/>
</dbReference>
<protein>
    <submittedName>
        <fullName evidence="2">Methionyl-tRNA formyltransferase</fullName>
    </submittedName>
</protein>
<dbReference type="Pfam" id="PF00551">
    <property type="entry name" value="Formyl_trans_N"/>
    <property type="match status" value="1"/>
</dbReference>
<evidence type="ECO:0000313" key="2">
    <source>
        <dbReference type="EMBL" id="TYL38946.1"/>
    </source>
</evidence>
<dbReference type="Gene3D" id="3.40.50.170">
    <property type="entry name" value="Formyl transferase, N-terminal domain"/>
    <property type="match status" value="1"/>
</dbReference>
<organism evidence="2 3">
    <name type="scientific">Natronococcus pandeyae</name>
    <dbReference type="NCBI Taxonomy" id="2055836"/>
    <lineage>
        <taxon>Archaea</taxon>
        <taxon>Methanobacteriati</taxon>
        <taxon>Methanobacteriota</taxon>
        <taxon>Stenosarchaea group</taxon>
        <taxon>Halobacteria</taxon>
        <taxon>Halobacteriales</taxon>
        <taxon>Natrialbaceae</taxon>
        <taxon>Natronococcus</taxon>
    </lineage>
</organism>
<keyword evidence="3" id="KW-1185">Reference proteome</keyword>
<reference evidence="2" key="1">
    <citation type="submission" date="2017-11" db="EMBL/GenBank/DDBJ databases">
        <authorList>
            <person name="Kajale S.C."/>
            <person name="Sharma A."/>
        </authorList>
    </citation>
    <scope>NUCLEOTIDE SEQUENCE</scope>
    <source>
        <strain evidence="2">LS1_42</strain>
    </source>
</reference>
<accession>A0A8J8TQJ1</accession>
<evidence type="ECO:0000259" key="1">
    <source>
        <dbReference type="Pfam" id="PF00551"/>
    </source>
</evidence>